<evidence type="ECO:0000256" key="2">
    <source>
        <dbReference type="ARBA" id="ARBA00022603"/>
    </source>
</evidence>
<keyword evidence="2" id="KW-0489">Methyltransferase</keyword>
<dbReference type="InterPro" id="IPR051052">
    <property type="entry name" value="Diverse_substrate_MTase"/>
</dbReference>
<evidence type="ECO:0000256" key="3">
    <source>
        <dbReference type="ARBA" id="ARBA00022679"/>
    </source>
</evidence>
<protein>
    <recommendedName>
        <fullName evidence="4">Methyltransferase type 11 domain-containing protein</fullName>
    </recommendedName>
</protein>
<dbReference type="CDD" id="cd02440">
    <property type="entry name" value="AdoMet_MTases"/>
    <property type="match status" value="1"/>
</dbReference>
<keyword evidence="3" id="KW-0808">Transferase</keyword>
<comment type="similarity">
    <text evidence="1">Belongs to the methyltransferase superfamily.</text>
</comment>
<evidence type="ECO:0000313" key="5">
    <source>
        <dbReference type="EMBL" id="GAA0440802.1"/>
    </source>
</evidence>
<dbReference type="Pfam" id="PF08241">
    <property type="entry name" value="Methyltransf_11"/>
    <property type="match status" value="1"/>
</dbReference>
<keyword evidence="6" id="KW-1185">Reference proteome</keyword>
<proteinExistence type="inferred from homology"/>
<dbReference type="RefSeq" id="WP_346092158.1">
    <property type="nucleotide sequence ID" value="NZ_BAAABY010000001.1"/>
</dbReference>
<dbReference type="Gene3D" id="3.40.50.150">
    <property type="entry name" value="Vaccinia Virus protein VP39"/>
    <property type="match status" value="1"/>
</dbReference>
<feature type="domain" description="Methyltransferase type 11" evidence="4">
    <location>
        <begin position="75"/>
        <end position="175"/>
    </location>
</feature>
<evidence type="ECO:0000313" key="6">
    <source>
        <dbReference type="Proteomes" id="UP001500909"/>
    </source>
</evidence>
<reference evidence="6" key="1">
    <citation type="journal article" date="2019" name="Int. J. Syst. Evol. Microbiol.">
        <title>The Global Catalogue of Microorganisms (GCM) 10K type strain sequencing project: providing services to taxonomists for standard genome sequencing and annotation.</title>
        <authorList>
            <consortium name="The Broad Institute Genomics Platform"/>
            <consortium name="The Broad Institute Genome Sequencing Center for Infectious Disease"/>
            <person name="Wu L."/>
            <person name="Ma J."/>
        </authorList>
    </citation>
    <scope>NUCLEOTIDE SEQUENCE [LARGE SCALE GENOMIC DNA]</scope>
    <source>
        <strain evidence="6">JCM 4805</strain>
    </source>
</reference>
<dbReference type="PANTHER" id="PTHR44942">
    <property type="entry name" value="METHYLTRANSF_11 DOMAIN-CONTAINING PROTEIN"/>
    <property type="match status" value="1"/>
</dbReference>
<organism evidence="5 6">
    <name type="scientific">Streptomyces olivaceiscleroticus</name>
    <dbReference type="NCBI Taxonomy" id="68245"/>
    <lineage>
        <taxon>Bacteria</taxon>
        <taxon>Bacillati</taxon>
        <taxon>Actinomycetota</taxon>
        <taxon>Actinomycetes</taxon>
        <taxon>Kitasatosporales</taxon>
        <taxon>Streptomycetaceae</taxon>
        <taxon>Streptomyces</taxon>
    </lineage>
</organism>
<name>A0ABP3J3X9_9ACTN</name>
<evidence type="ECO:0000259" key="4">
    <source>
        <dbReference type="Pfam" id="PF08241"/>
    </source>
</evidence>
<dbReference type="EMBL" id="BAAABY010000001">
    <property type="protein sequence ID" value="GAA0440802.1"/>
    <property type="molecule type" value="Genomic_DNA"/>
</dbReference>
<dbReference type="Proteomes" id="UP001500909">
    <property type="component" value="Unassembled WGS sequence"/>
</dbReference>
<dbReference type="InterPro" id="IPR029063">
    <property type="entry name" value="SAM-dependent_MTases_sf"/>
</dbReference>
<dbReference type="PANTHER" id="PTHR44942:SF4">
    <property type="entry name" value="METHYLTRANSFERASE TYPE 11 DOMAIN-CONTAINING PROTEIN"/>
    <property type="match status" value="1"/>
</dbReference>
<dbReference type="SUPFAM" id="SSF53335">
    <property type="entry name" value="S-adenosyl-L-methionine-dependent methyltransferases"/>
    <property type="match status" value="1"/>
</dbReference>
<comment type="caution">
    <text evidence="5">The sequence shown here is derived from an EMBL/GenBank/DDBJ whole genome shotgun (WGS) entry which is preliminary data.</text>
</comment>
<sequence length="275" mass="29790">MPADQPPTVPPLDQIYGEFDLSTVPAFAGGFINFGYWADAPTGRPLTEADRIATEQELYRLVLRDLGRTEGRDAVEVGCGLGLGSALALREYGFASVTGLDVHPDQVERARERNADARAAHPDRLEYRRGAAERMPLPDASVDCLFSVEAAQHFPDVPGFAREAARVLRAGGRLALTTFFATGQEAARALPGLLPTYADGLDLAHVADEVAATLAAAGLSDVRIRAIGESVWAAYDRYLGQVPELCDLWPRRFLTAYEKGLLDYYVLTADRPGSP</sequence>
<accession>A0ABP3J3X9</accession>
<evidence type="ECO:0000256" key="1">
    <source>
        <dbReference type="ARBA" id="ARBA00008361"/>
    </source>
</evidence>
<gene>
    <name evidence="5" type="ORF">GCM10010361_00920</name>
</gene>
<dbReference type="InterPro" id="IPR013216">
    <property type="entry name" value="Methyltransf_11"/>
</dbReference>